<keyword evidence="1" id="KW-0240">DNA-directed RNA polymerase</keyword>
<dbReference type="EMBL" id="WOCE01000007">
    <property type="protein sequence ID" value="KAE9610978.1"/>
    <property type="molecule type" value="Genomic_DNA"/>
</dbReference>
<dbReference type="SUPFAM" id="SSF64484">
    <property type="entry name" value="beta and beta-prime subunits of DNA dependent RNA-polymerase"/>
    <property type="match status" value="1"/>
</dbReference>
<evidence type="ECO:0000313" key="1">
    <source>
        <dbReference type="EMBL" id="KAE9610978.1"/>
    </source>
</evidence>
<keyword evidence="1" id="KW-0804">Transcription</keyword>
<protein>
    <submittedName>
        <fullName evidence="1">Putative DNA-directed RNA polymerase</fullName>
    </submittedName>
</protein>
<reference evidence="2" key="1">
    <citation type="journal article" date="2020" name="Nat. Commun.">
        <title>Genome sequence of the cluster root forming white lupin.</title>
        <authorList>
            <person name="Hufnagel B."/>
            <person name="Marques A."/>
            <person name="Soriano A."/>
            <person name="Marques L."/>
            <person name="Divol F."/>
            <person name="Doumas P."/>
            <person name="Sallet E."/>
            <person name="Mancinotti D."/>
            <person name="Carrere S."/>
            <person name="Marande W."/>
            <person name="Arribat S."/>
            <person name="Keller J."/>
            <person name="Huneau C."/>
            <person name="Blein T."/>
            <person name="Aime D."/>
            <person name="Laguerre M."/>
            <person name="Taylor J."/>
            <person name="Schubert V."/>
            <person name="Nelson M."/>
            <person name="Geu-Flores F."/>
            <person name="Crespi M."/>
            <person name="Gallardo-Guerrero K."/>
            <person name="Delaux P.-M."/>
            <person name="Salse J."/>
            <person name="Berges H."/>
            <person name="Guyot R."/>
            <person name="Gouzy J."/>
            <person name="Peret B."/>
        </authorList>
    </citation>
    <scope>NUCLEOTIDE SEQUENCE [LARGE SCALE GENOMIC DNA]</scope>
    <source>
        <strain evidence="2">cv. Amiga</strain>
    </source>
</reference>
<organism evidence="1 2">
    <name type="scientific">Lupinus albus</name>
    <name type="common">White lupine</name>
    <name type="synonym">Lupinus termis</name>
    <dbReference type="NCBI Taxonomy" id="3870"/>
    <lineage>
        <taxon>Eukaryota</taxon>
        <taxon>Viridiplantae</taxon>
        <taxon>Streptophyta</taxon>
        <taxon>Embryophyta</taxon>
        <taxon>Tracheophyta</taxon>
        <taxon>Spermatophyta</taxon>
        <taxon>Magnoliopsida</taxon>
        <taxon>eudicotyledons</taxon>
        <taxon>Gunneridae</taxon>
        <taxon>Pentapetalae</taxon>
        <taxon>rosids</taxon>
        <taxon>fabids</taxon>
        <taxon>Fabales</taxon>
        <taxon>Fabaceae</taxon>
        <taxon>Papilionoideae</taxon>
        <taxon>50 kb inversion clade</taxon>
        <taxon>genistoids sensu lato</taxon>
        <taxon>core genistoids</taxon>
        <taxon>Genisteae</taxon>
        <taxon>Lupinus</taxon>
    </lineage>
</organism>
<comment type="caution">
    <text evidence="1">The sequence shown here is derived from an EMBL/GenBank/DDBJ whole genome shotgun (WGS) entry which is preliminary data.</text>
</comment>
<keyword evidence="2" id="KW-1185">Reference proteome</keyword>
<dbReference type="Gene3D" id="2.40.50.100">
    <property type="match status" value="1"/>
</dbReference>
<dbReference type="AlphaFoldDB" id="A0A6A4QAL4"/>
<accession>A0A6A4QAL4</accession>
<sequence length="60" mass="6687">MQHQAVLLSRFEKCVVGTGLERQVALDLEIPIIAEHEGKIIYTDTNKIVLLGNGDTLRIL</sequence>
<gene>
    <name evidence="1" type="ORF">Lalb_Chr07g0192781</name>
</gene>
<evidence type="ECO:0000313" key="2">
    <source>
        <dbReference type="Proteomes" id="UP000447434"/>
    </source>
</evidence>
<dbReference type="Gene3D" id="3.90.1100.10">
    <property type="match status" value="1"/>
</dbReference>
<name>A0A6A4QAL4_LUPAL</name>
<proteinExistence type="predicted"/>
<dbReference type="OrthoDB" id="998992at2759"/>
<dbReference type="GO" id="GO:0000428">
    <property type="term" value="C:DNA-directed RNA polymerase complex"/>
    <property type="evidence" value="ECO:0007669"/>
    <property type="project" value="UniProtKB-KW"/>
</dbReference>
<dbReference type="Proteomes" id="UP000447434">
    <property type="component" value="Chromosome 7"/>
</dbReference>